<dbReference type="NCBIfam" id="NF009131">
    <property type="entry name" value="PRK12484.1"/>
    <property type="match status" value="1"/>
</dbReference>
<dbReference type="Pfam" id="PF04095">
    <property type="entry name" value="NAPRTase"/>
    <property type="match status" value="1"/>
</dbReference>
<evidence type="ECO:0000259" key="12">
    <source>
        <dbReference type="Pfam" id="PF17956"/>
    </source>
</evidence>
<evidence type="ECO:0000256" key="8">
    <source>
        <dbReference type="ARBA" id="ARBA00048668"/>
    </source>
</evidence>
<sequence length="482" mass="54740">MNQEHLTLHTDKYQINMMYAHWKNGTHNNVRVFEAFFRKNPFRGGYAVFAGLERILQYLEQLRFDASDIEFLREQEENYDEAFLEELADFTFTGTIYSVKEGTIVFPNVPLIRVEGRIFEIQLIETALLNFMNYQTLIATKAARIKQVAPDDTLLEFGTRRAQEASAALWGARAAVIGGFHATSNMLAGKLFGIPTKGTHAHAFVQDADSELEAFEAYARALPDHVTLLVDTYDTLKSGVPNAIQVGLALKKQGKALKGIRLDSGDLAYLSQEARKMLDAAGLQEVQIVASSDLDEYTIQSLRAQGARIDTWGVGTKLITAEDSPALGGVYKVVAKLEHGEWKPTIKISGNPEKVTTPGRKIPVRIINRHTGRAEADYLMNWDEQLAGVERLKLFDPIHTYLHKFVTDFDVIELQHKVFEQGKRVEKAQKLQEIQQYHATQIPLFWNEYLRNLNPERYPVDLSQQVWDTKMQCIAEHTNRRN</sequence>
<feature type="domain" description="Nicotinate phosphoribosyltransferase C-terminal" evidence="12">
    <location>
        <begin position="361"/>
        <end position="470"/>
    </location>
</feature>
<evidence type="ECO:0000313" key="13">
    <source>
        <dbReference type="EMBL" id="OPA72885.1"/>
    </source>
</evidence>
<evidence type="ECO:0000256" key="4">
    <source>
        <dbReference type="ARBA" id="ARBA00022553"/>
    </source>
</evidence>
<evidence type="ECO:0000256" key="2">
    <source>
        <dbReference type="ARBA" id="ARBA00010897"/>
    </source>
</evidence>
<feature type="domain" description="Nicotinate/nicotinamide phosphoribosyltransferase" evidence="10">
    <location>
        <begin position="154"/>
        <end position="354"/>
    </location>
</feature>
<dbReference type="PIRSF" id="PIRSF000484">
    <property type="entry name" value="NAPRT"/>
    <property type="match status" value="1"/>
</dbReference>
<dbReference type="SUPFAM" id="SSF51690">
    <property type="entry name" value="Nicotinate/Quinolinate PRTase C-terminal domain-like"/>
    <property type="match status" value="1"/>
</dbReference>
<name>A0A1T2WZ89_9BACL</name>
<dbReference type="SUPFAM" id="SSF54675">
    <property type="entry name" value="Nicotinate/Quinolinate PRTase N-terminal domain-like"/>
    <property type="match status" value="1"/>
</dbReference>
<evidence type="ECO:0000313" key="14">
    <source>
        <dbReference type="Proteomes" id="UP000190188"/>
    </source>
</evidence>
<evidence type="ECO:0000256" key="6">
    <source>
        <dbReference type="ARBA" id="ARBA00022642"/>
    </source>
</evidence>
<comment type="function">
    <text evidence="9">Catalyzes the first step in the biosynthesis of NAD from nicotinic acid, the ATP-dependent synthesis of beta-nicotinate D-ribonucleotide from nicotinate and 5-phospho-D-ribose 1-phosphate.</text>
</comment>
<gene>
    <name evidence="13" type="ORF">BVG16_31715</name>
</gene>
<dbReference type="Proteomes" id="UP000190188">
    <property type="component" value="Unassembled WGS sequence"/>
</dbReference>
<evidence type="ECO:0000256" key="1">
    <source>
        <dbReference type="ARBA" id="ARBA00004952"/>
    </source>
</evidence>
<dbReference type="Pfam" id="PF17956">
    <property type="entry name" value="NAPRTase_C"/>
    <property type="match status" value="1"/>
</dbReference>
<dbReference type="NCBIfam" id="NF006695">
    <property type="entry name" value="PRK09243.1-2"/>
    <property type="match status" value="1"/>
</dbReference>
<dbReference type="Gene3D" id="3.20.20.70">
    <property type="entry name" value="Aldolase class I"/>
    <property type="match status" value="1"/>
</dbReference>
<keyword evidence="4" id="KW-0597">Phosphoprotein</keyword>
<organism evidence="13 14">
    <name type="scientific">Paenibacillus selenitireducens</name>
    <dbReference type="NCBI Taxonomy" id="1324314"/>
    <lineage>
        <taxon>Bacteria</taxon>
        <taxon>Bacillati</taxon>
        <taxon>Bacillota</taxon>
        <taxon>Bacilli</taxon>
        <taxon>Bacillales</taxon>
        <taxon>Paenibacillaceae</taxon>
        <taxon>Paenibacillus</taxon>
    </lineage>
</organism>
<evidence type="ECO:0000256" key="9">
    <source>
        <dbReference type="RuleBase" id="RU365100"/>
    </source>
</evidence>
<dbReference type="UniPathway" id="UPA00253">
    <property type="reaction ID" value="UER00457"/>
</dbReference>
<dbReference type="InterPro" id="IPR041619">
    <property type="entry name" value="NAPRTase_C"/>
</dbReference>
<evidence type="ECO:0000256" key="7">
    <source>
        <dbReference type="ARBA" id="ARBA00022679"/>
    </source>
</evidence>
<feature type="domain" description="Nicotinate phosphoribosyltransferase N-terminal" evidence="11">
    <location>
        <begin position="8"/>
        <end position="133"/>
    </location>
</feature>
<comment type="caution">
    <text evidence="13">The sequence shown here is derived from an EMBL/GenBank/DDBJ whole genome shotgun (WGS) entry which is preliminary data.</text>
</comment>
<dbReference type="InterPro" id="IPR006405">
    <property type="entry name" value="Nic_PRibTrfase_pncB"/>
</dbReference>
<evidence type="ECO:0000256" key="3">
    <source>
        <dbReference type="ARBA" id="ARBA00013236"/>
    </source>
</evidence>
<dbReference type="GO" id="GO:0005829">
    <property type="term" value="C:cytosol"/>
    <property type="evidence" value="ECO:0007669"/>
    <property type="project" value="TreeGrafter"/>
</dbReference>
<dbReference type="AlphaFoldDB" id="A0A1T2WZ89"/>
<comment type="catalytic activity">
    <reaction evidence="8 9">
        <text>5-phospho-alpha-D-ribose 1-diphosphate + nicotinate + ATP + H2O = nicotinate beta-D-ribonucleotide + ADP + phosphate + diphosphate</text>
        <dbReference type="Rhea" id="RHEA:36163"/>
        <dbReference type="ChEBI" id="CHEBI:15377"/>
        <dbReference type="ChEBI" id="CHEBI:30616"/>
        <dbReference type="ChEBI" id="CHEBI:32544"/>
        <dbReference type="ChEBI" id="CHEBI:33019"/>
        <dbReference type="ChEBI" id="CHEBI:43474"/>
        <dbReference type="ChEBI" id="CHEBI:57502"/>
        <dbReference type="ChEBI" id="CHEBI:58017"/>
        <dbReference type="ChEBI" id="CHEBI:456216"/>
        <dbReference type="EC" id="6.3.4.21"/>
    </reaction>
</comment>
<dbReference type="OrthoDB" id="9770610at2"/>
<dbReference type="InterPro" id="IPR041525">
    <property type="entry name" value="N/Namide_PRibTrfase"/>
</dbReference>
<dbReference type="STRING" id="1324314.BVG16_31715"/>
<dbReference type="NCBIfam" id="NF006694">
    <property type="entry name" value="PRK09243.1-1"/>
    <property type="match status" value="1"/>
</dbReference>
<dbReference type="Pfam" id="PF17767">
    <property type="entry name" value="NAPRTase_N"/>
    <property type="match status" value="1"/>
</dbReference>
<keyword evidence="6 9" id="KW-0662">Pyridine nucleotide biosynthesis</keyword>
<dbReference type="GO" id="GO:0047280">
    <property type="term" value="F:nicotinamide phosphoribosyltransferase activity"/>
    <property type="evidence" value="ECO:0007669"/>
    <property type="project" value="UniProtKB-ARBA"/>
</dbReference>
<protein>
    <recommendedName>
        <fullName evidence="3 9">Nicotinate phosphoribosyltransferase</fullName>
        <ecNumber evidence="3 9">6.3.4.21</ecNumber>
    </recommendedName>
</protein>
<accession>A0A1T2WZ89</accession>
<comment type="pathway">
    <text evidence="1 9">Cofactor biosynthesis; NAD(+) biosynthesis; nicotinate D-ribonucleotide from nicotinate: step 1/1.</text>
</comment>
<dbReference type="CDD" id="cd01570">
    <property type="entry name" value="NAPRTase_A"/>
    <property type="match status" value="1"/>
</dbReference>
<evidence type="ECO:0000259" key="11">
    <source>
        <dbReference type="Pfam" id="PF17767"/>
    </source>
</evidence>
<reference evidence="13 14" key="1">
    <citation type="submission" date="2017-01" db="EMBL/GenBank/DDBJ databases">
        <title>Genome analysis of Paenibacillus selenitrireducens ES3-24.</title>
        <authorList>
            <person name="Xu D."/>
            <person name="Yao R."/>
            <person name="Zheng S."/>
        </authorList>
    </citation>
    <scope>NUCLEOTIDE SEQUENCE [LARGE SCALE GENOMIC DNA]</scope>
    <source>
        <strain evidence="13 14">ES3-24</strain>
    </source>
</reference>
<keyword evidence="14" id="KW-1185">Reference proteome</keyword>
<dbReference type="InterPro" id="IPR007229">
    <property type="entry name" value="Nic_PRibTrfase-Fam"/>
</dbReference>
<dbReference type="PANTHER" id="PTHR11098:SF1">
    <property type="entry name" value="NICOTINATE PHOSPHORIBOSYLTRANSFERASE"/>
    <property type="match status" value="1"/>
</dbReference>
<dbReference type="InterPro" id="IPR013785">
    <property type="entry name" value="Aldolase_TIM"/>
</dbReference>
<dbReference type="RefSeq" id="WP_078503197.1">
    <property type="nucleotide sequence ID" value="NZ_MSZX01000027.1"/>
</dbReference>
<evidence type="ECO:0000259" key="10">
    <source>
        <dbReference type="Pfam" id="PF04095"/>
    </source>
</evidence>
<evidence type="ECO:0000256" key="5">
    <source>
        <dbReference type="ARBA" id="ARBA00022598"/>
    </source>
</evidence>
<keyword evidence="5 9" id="KW-0436">Ligase</keyword>
<dbReference type="NCBIfam" id="TIGR01513">
    <property type="entry name" value="NAPRTase_put"/>
    <property type="match status" value="1"/>
</dbReference>
<dbReference type="InterPro" id="IPR040727">
    <property type="entry name" value="NAPRTase_N"/>
</dbReference>
<dbReference type="EMBL" id="MSZX01000027">
    <property type="protein sequence ID" value="OPA72885.1"/>
    <property type="molecule type" value="Genomic_DNA"/>
</dbReference>
<dbReference type="PANTHER" id="PTHR11098">
    <property type="entry name" value="NICOTINATE PHOSPHORIBOSYLTRANSFERASE"/>
    <property type="match status" value="1"/>
</dbReference>
<dbReference type="GO" id="GO:0004516">
    <property type="term" value="F:nicotinate phosphoribosyltransferase activity"/>
    <property type="evidence" value="ECO:0007669"/>
    <property type="project" value="UniProtKB-UniRule"/>
</dbReference>
<dbReference type="Gene3D" id="3.20.140.10">
    <property type="entry name" value="nicotinate phosphoribosyltransferase"/>
    <property type="match status" value="1"/>
</dbReference>
<comment type="PTM">
    <text evidence="9">Transiently phosphorylated on a His residue during the reaction cycle. Phosphorylation strongly increases the affinity for substrates and increases the rate of nicotinate D-ribonucleotide production. Dephosphorylation regenerates the low-affinity form of the enzyme, leading to product release.</text>
</comment>
<dbReference type="FunFam" id="3.20.20.70:FF:000076">
    <property type="entry name" value="Nicotinate phosphoribosyltransferase"/>
    <property type="match status" value="1"/>
</dbReference>
<dbReference type="InterPro" id="IPR036068">
    <property type="entry name" value="Nicotinate_pribotase-like_C"/>
</dbReference>
<keyword evidence="13" id="KW-0328">Glycosyltransferase</keyword>
<dbReference type="EC" id="6.3.4.21" evidence="3 9"/>
<comment type="similarity">
    <text evidence="2 9">Belongs to the NAPRTase family.</text>
</comment>
<dbReference type="GO" id="GO:0034355">
    <property type="term" value="P:NAD+ biosynthetic process via the salvage pathway"/>
    <property type="evidence" value="ECO:0007669"/>
    <property type="project" value="TreeGrafter"/>
</dbReference>
<proteinExistence type="inferred from homology"/>
<keyword evidence="7 9" id="KW-0808">Transferase</keyword>